<dbReference type="OMA" id="TGLHSEQ"/>
<dbReference type="AlphaFoldDB" id="D5AB85"/>
<sequence length="134" mass="15058">MKIVGTIYQISGFAGQHAGDVQYVQEPYADHESVINLLLHCGCQHLSQCRSLKPGYMPRGFPTGGNVNSNITDEIQQASKKLSELIRNSLAMFQTLFGNASLENTGLHSEQRNNFTVFKSPTQTLDRCWQRQIR</sequence>
<accession>D5AB85</accession>
<proteinExistence type="evidence at transcript level"/>
<organism evidence="1">
    <name type="scientific">Picea sitchensis</name>
    <name type="common">Sitka spruce</name>
    <name type="synonym">Pinus sitchensis</name>
    <dbReference type="NCBI Taxonomy" id="3332"/>
    <lineage>
        <taxon>Eukaryota</taxon>
        <taxon>Viridiplantae</taxon>
        <taxon>Streptophyta</taxon>
        <taxon>Embryophyta</taxon>
        <taxon>Tracheophyta</taxon>
        <taxon>Spermatophyta</taxon>
        <taxon>Pinopsida</taxon>
        <taxon>Pinidae</taxon>
        <taxon>Conifers I</taxon>
        <taxon>Pinales</taxon>
        <taxon>Pinaceae</taxon>
        <taxon>Picea</taxon>
    </lineage>
</organism>
<reference evidence="1" key="1">
    <citation type="submission" date="2010-04" db="EMBL/GenBank/DDBJ databases">
        <authorList>
            <person name="Reid K.E."/>
            <person name="Liao N."/>
            <person name="Chan S."/>
            <person name="Docking R."/>
            <person name="Taylor G."/>
            <person name="Moore R."/>
            <person name="Mayo M."/>
            <person name="Munro S."/>
            <person name="King J."/>
            <person name="Yanchuk A."/>
            <person name="Holt R."/>
            <person name="Jones S."/>
            <person name="Marra M."/>
            <person name="Ritland C.E."/>
            <person name="Ritland K."/>
            <person name="Bohlmann J."/>
        </authorList>
    </citation>
    <scope>NUCLEOTIDE SEQUENCE</scope>
    <source>
        <tissue evidence="1">Bud</tissue>
    </source>
</reference>
<dbReference type="EMBL" id="BT123488">
    <property type="protein sequence ID" value="ADE76804.1"/>
    <property type="molecule type" value="mRNA"/>
</dbReference>
<protein>
    <submittedName>
        <fullName evidence="1">Uncharacterized protein</fullName>
    </submittedName>
</protein>
<evidence type="ECO:0000313" key="1">
    <source>
        <dbReference type="EMBL" id="ADE76804.1"/>
    </source>
</evidence>
<name>D5AB85_PICSI</name>